<evidence type="ECO:0000313" key="2">
    <source>
        <dbReference type="Proteomes" id="UP000638313"/>
    </source>
</evidence>
<keyword evidence="2" id="KW-1185">Reference proteome</keyword>
<evidence type="ECO:0008006" key="3">
    <source>
        <dbReference type="Google" id="ProtNLM"/>
    </source>
</evidence>
<dbReference type="AlphaFoldDB" id="A0A919EF51"/>
<gene>
    <name evidence="1" type="ORF">GCM10010218_59290</name>
</gene>
<protein>
    <recommendedName>
        <fullName evidence="3">Integral membrane protein</fullName>
    </recommendedName>
</protein>
<dbReference type="InterPro" id="IPR039708">
    <property type="entry name" value="MT1774/Rv1733c-like"/>
</dbReference>
<comment type="caution">
    <text evidence="1">The sequence shown here is derived from an EMBL/GenBank/DDBJ whole genome shotgun (WGS) entry which is preliminary data.</text>
</comment>
<dbReference type="EMBL" id="BNBD01000019">
    <property type="protein sequence ID" value="GHF70094.1"/>
    <property type="molecule type" value="Genomic_DNA"/>
</dbReference>
<dbReference type="Proteomes" id="UP000638313">
    <property type="component" value="Unassembled WGS sequence"/>
</dbReference>
<proteinExistence type="predicted"/>
<dbReference type="PANTHER" id="PTHR42305:SF1">
    <property type="entry name" value="MEMBRANE PROTEIN RV1733C-RELATED"/>
    <property type="match status" value="1"/>
</dbReference>
<reference evidence="1" key="1">
    <citation type="journal article" date="2014" name="Int. J. Syst. Evol. Microbiol.">
        <title>Complete genome sequence of Corynebacterium casei LMG S-19264T (=DSM 44701T), isolated from a smear-ripened cheese.</title>
        <authorList>
            <consortium name="US DOE Joint Genome Institute (JGI-PGF)"/>
            <person name="Walter F."/>
            <person name="Albersmeier A."/>
            <person name="Kalinowski J."/>
            <person name="Ruckert C."/>
        </authorList>
    </citation>
    <scope>NUCLEOTIDE SEQUENCE</scope>
    <source>
        <strain evidence="1">JCM 4059</strain>
    </source>
</reference>
<reference evidence="1" key="2">
    <citation type="submission" date="2020-09" db="EMBL/GenBank/DDBJ databases">
        <authorList>
            <person name="Sun Q."/>
            <person name="Ohkuma M."/>
        </authorList>
    </citation>
    <scope>NUCLEOTIDE SEQUENCE</scope>
    <source>
        <strain evidence="1">JCM 4059</strain>
    </source>
</reference>
<organism evidence="1 2">
    <name type="scientific">Streptomyces mashuensis</name>
    <dbReference type="NCBI Taxonomy" id="33904"/>
    <lineage>
        <taxon>Bacteria</taxon>
        <taxon>Bacillati</taxon>
        <taxon>Actinomycetota</taxon>
        <taxon>Actinomycetes</taxon>
        <taxon>Kitasatosporales</taxon>
        <taxon>Streptomycetaceae</taxon>
        <taxon>Streptomyces</taxon>
    </lineage>
</organism>
<dbReference type="PANTHER" id="PTHR42305">
    <property type="entry name" value="MEMBRANE PROTEIN RV1733C-RELATED"/>
    <property type="match status" value="1"/>
</dbReference>
<sequence length="204" mass="22037">MRATKTATKALWRWRRNPLRRRSDALEAWTGVAAVVLMLLLGTAAGWSAGARAHQALQHTVREQQRHRHAVSATAVRLLPGSTDAPGREPAAGRDGYRRVLARWPGPDGRERTGAVAVRQALAPGGRFALWTDEHGRASSRPLDAGTATAHAVLAGLAAAGAAAGLVEGARRLAVRRLVRQRYQQWDRAWQLAGETWGRADTGS</sequence>
<evidence type="ECO:0000313" key="1">
    <source>
        <dbReference type="EMBL" id="GHF70094.1"/>
    </source>
</evidence>
<name>A0A919EF51_9ACTN</name>
<accession>A0A919EF51</accession>
<dbReference type="RefSeq" id="WP_190132853.1">
    <property type="nucleotide sequence ID" value="NZ_BNBD01000019.1"/>
</dbReference>